<dbReference type="GO" id="GO:0004170">
    <property type="term" value="F:dUTP diphosphatase activity"/>
    <property type="evidence" value="ECO:0007669"/>
    <property type="project" value="UniProtKB-UniRule"/>
</dbReference>
<evidence type="ECO:0000259" key="7">
    <source>
        <dbReference type="Pfam" id="PF00692"/>
    </source>
</evidence>
<evidence type="ECO:0000256" key="5">
    <source>
        <dbReference type="RuleBase" id="RU367024"/>
    </source>
</evidence>
<dbReference type="GO" id="GO:0000287">
    <property type="term" value="F:magnesium ion binding"/>
    <property type="evidence" value="ECO:0007669"/>
    <property type="project" value="UniProtKB-UniRule"/>
</dbReference>
<comment type="catalytic activity">
    <reaction evidence="5">
        <text>dUTP + H2O = dUMP + diphosphate + H(+)</text>
        <dbReference type="Rhea" id="RHEA:10248"/>
        <dbReference type="ChEBI" id="CHEBI:15377"/>
        <dbReference type="ChEBI" id="CHEBI:15378"/>
        <dbReference type="ChEBI" id="CHEBI:33019"/>
        <dbReference type="ChEBI" id="CHEBI:61555"/>
        <dbReference type="ChEBI" id="CHEBI:246422"/>
        <dbReference type="EC" id="3.6.1.23"/>
    </reaction>
</comment>
<accession>A0A8K0G8N6</accession>
<comment type="similarity">
    <text evidence="2 5">Belongs to the dUTPase family.</text>
</comment>
<dbReference type="EMBL" id="VTPC01055712">
    <property type="protein sequence ID" value="KAF2890264.1"/>
    <property type="molecule type" value="Genomic_DNA"/>
</dbReference>
<keyword evidence="4 5" id="KW-0546">Nucleotide metabolism</keyword>
<comment type="pathway">
    <text evidence="1 5">Pyrimidine metabolism; dUMP biosynthesis; dUMP from dCTP (dUTP route): step 2/2.</text>
</comment>
<dbReference type="UniPathway" id="UPA00610">
    <property type="reaction ID" value="UER00666"/>
</dbReference>
<dbReference type="PANTHER" id="PTHR11241">
    <property type="entry name" value="DEOXYURIDINE 5'-TRIPHOSPHATE NUCLEOTIDOHYDROLASE"/>
    <property type="match status" value="1"/>
</dbReference>
<keyword evidence="9" id="KW-1185">Reference proteome</keyword>
<dbReference type="CDD" id="cd07557">
    <property type="entry name" value="trimeric_dUTPase"/>
    <property type="match status" value="1"/>
</dbReference>
<dbReference type="Pfam" id="PF00692">
    <property type="entry name" value="dUTPase"/>
    <property type="match status" value="1"/>
</dbReference>
<feature type="region of interest" description="Disordered" evidence="6">
    <location>
        <begin position="127"/>
        <end position="148"/>
    </location>
</feature>
<dbReference type="Gene3D" id="2.70.40.10">
    <property type="match status" value="1"/>
</dbReference>
<dbReference type="PANTHER" id="PTHR11241:SF0">
    <property type="entry name" value="DEOXYURIDINE 5'-TRIPHOSPHATE NUCLEOTIDOHYDROLASE"/>
    <property type="match status" value="1"/>
</dbReference>
<comment type="function">
    <text evidence="5">Involved in nucleotide metabolism via production of dUMP, the immediate precursor of thymidine nucleotides, and decreases the intracellular concentration of dUTP so that uracil cannot be incorporated into DNA.</text>
</comment>
<comment type="cofactor">
    <cofactor evidence="5">
        <name>Mg(2+)</name>
        <dbReference type="ChEBI" id="CHEBI:18420"/>
    </cofactor>
</comment>
<evidence type="ECO:0000256" key="3">
    <source>
        <dbReference type="ARBA" id="ARBA00022801"/>
    </source>
</evidence>
<dbReference type="InterPro" id="IPR036157">
    <property type="entry name" value="dUTPase-like_sf"/>
</dbReference>
<feature type="domain" description="dUTPase-like" evidence="7">
    <location>
        <begin position="19"/>
        <end position="146"/>
    </location>
</feature>
<dbReference type="Proteomes" id="UP000801492">
    <property type="component" value="Unassembled WGS sequence"/>
</dbReference>
<dbReference type="EC" id="3.6.1.23" evidence="5"/>
<gene>
    <name evidence="8" type="ORF">ILUMI_15909</name>
</gene>
<keyword evidence="3 5" id="KW-0378">Hydrolase</keyword>
<dbReference type="AlphaFoldDB" id="A0A8K0G8N6"/>
<dbReference type="InterPro" id="IPR008181">
    <property type="entry name" value="dUTPase"/>
</dbReference>
<reference evidence="8" key="1">
    <citation type="submission" date="2019-08" db="EMBL/GenBank/DDBJ databases">
        <title>The genome of the North American firefly Photinus pyralis.</title>
        <authorList>
            <consortium name="Photinus pyralis genome working group"/>
            <person name="Fallon T.R."/>
            <person name="Sander Lower S.E."/>
            <person name="Weng J.-K."/>
        </authorList>
    </citation>
    <scope>NUCLEOTIDE SEQUENCE</scope>
    <source>
        <strain evidence="8">TRF0915ILg1</strain>
        <tissue evidence="8">Whole body</tissue>
    </source>
</reference>
<dbReference type="OrthoDB" id="419889at2759"/>
<organism evidence="8 9">
    <name type="scientific">Ignelater luminosus</name>
    <name type="common">Cucubano</name>
    <name type="synonym">Pyrophorus luminosus</name>
    <dbReference type="NCBI Taxonomy" id="2038154"/>
    <lineage>
        <taxon>Eukaryota</taxon>
        <taxon>Metazoa</taxon>
        <taxon>Ecdysozoa</taxon>
        <taxon>Arthropoda</taxon>
        <taxon>Hexapoda</taxon>
        <taxon>Insecta</taxon>
        <taxon>Pterygota</taxon>
        <taxon>Neoptera</taxon>
        <taxon>Endopterygota</taxon>
        <taxon>Coleoptera</taxon>
        <taxon>Polyphaga</taxon>
        <taxon>Elateriformia</taxon>
        <taxon>Elateroidea</taxon>
        <taxon>Elateridae</taxon>
        <taxon>Agrypninae</taxon>
        <taxon>Pyrophorini</taxon>
        <taxon>Ignelater</taxon>
    </lineage>
</organism>
<dbReference type="InterPro" id="IPR033704">
    <property type="entry name" value="dUTPase_trimeric"/>
</dbReference>
<evidence type="ECO:0000313" key="9">
    <source>
        <dbReference type="Proteomes" id="UP000801492"/>
    </source>
</evidence>
<evidence type="ECO:0000256" key="1">
    <source>
        <dbReference type="ARBA" id="ARBA00005142"/>
    </source>
</evidence>
<protein>
    <recommendedName>
        <fullName evidence="5">Deoxyuridine 5'-triphosphate nucleotidohydrolase</fullName>
        <shortName evidence="5">dUTPase</shortName>
        <ecNumber evidence="5">3.6.1.23</ecNumber>
    </recommendedName>
    <alternativeName>
        <fullName evidence="5">dUTP pyrophosphatase</fullName>
    </alternativeName>
</protein>
<name>A0A8K0G8N6_IGNLU</name>
<dbReference type="GO" id="GO:0046081">
    <property type="term" value="P:dUTP catabolic process"/>
    <property type="evidence" value="ECO:0007669"/>
    <property type="project" value="UniProtKB-UniRule"/>
</dbReference>
<proteinExistence type="inferred from homology"/>
<dbReference type="InterPro" id="IPR029054">
    <property type="entry name" value="dUTPase-like"/>
</dbReference>
<evidence type="ECO:0000256" key="4">
    <source>
        <dbReference type="ARBA" id="ARBA00023080"/>
    </source>
</evidence>
<sequence>MCDPEKVVLKFEKTLPSASSLTRKTETSAGFDLKSAFDYIISKRSTKIIDTGIKVLLPDGCCGNIVSRFALAIIHSIIALRGVVHSSNETITVILFNHSDVPFCVKQGDSVAKLVCQQVFSPNLTETDESSLSETERAANGFGSTGFT</sequence>
<evidence type="ECO:0000256" key="6">
    <source>
        <dbReference type="SAM" id="MobiDB-lite"/>
    </source>
</evidence>
<evidence type="ECO:0000256" key="2">
    <source>
        <dbReference type="ARBA" id="ARBA00006581"/>
    </source>
</evidence>
<dbReference type="SUPFAM" id="SSF51283">
    <property type="entry name" value="dUTPase-like"/>
    <property type="match status" value="1"/>
</dbReference>
<keyword evidence="5" id="KW-0460">Magnesium</keyword>
<comment type="caution">
    <text evidence="8">The sequence shown here is derived from an EMBL/GenBank/DDBJ whole genome shotgun (WGS) entry which is preliminary data.</text>
</comment>
<evidence type="ECO:0000313" key="8">
    <source>
        <dbReference type="EMBL" id="KAF2890264.1"/>
    </source>
</evidence>
<keyword evidence="5" id="KW-0479">Metal-binding</keyword>
<dbReference type="GO" id="GO:0006226">
    <property type="term" value="P:dUMP biosynthetic process"/>
    <property type="evidence" value="ECO:0007669"/>
    <property type="project" value="UniProtKB-UniRule"/>
</dbReference>